<dbReference type="AlphaFoldDB" id="A0A7I8D6M8"/>
<sequence length="80" mass="8819">MGIVILEVCESNPAASLDLEKWESEYPGTSVIRSSCLSECEFCAAHAYVMINGEIVSSHDLDSLSAAIREKIEQELNAWQ</sequence>
<gene>
    <name evidence="1" type="ORF">skT53_07490</name>
</gene>
<proteinExistence type="predicted"/>
<keyword evidence="2" id="KW-1185">Reference proteome</keyword>
<dbReference type="InterPro" id="IPR009910">
    <property type="entry name" value="DUF1450"/>
</dbReference>
<organism evidence="1 2">
    <name type="scientific">Effusibacillus dendaii</name>
    <dbReference type="NCBI Taxonomy" id="2743772"/>
    <lineage>
        <taxon>Bacteria</taxon>
        <taxon>Bacillati</taxon>
        <taxon>Bacillota</taxon>
        <taxon>Bacilli</taxon>
        <taxon>Bacillales</taxon>
        <taxon>Alicyclobacillaceae</taxon>
        <taxon>Effusibacillus</taxon>
    </lineage>
</organism>
<evidence type="ECO:0008006" key="3">
    <source>
        <dbReference type="Google" id="ProtNLM"/>
    </source>
</evidence>
<evidence type="ECO:0000313" key="2">
    <source>
        <dbReference type="Proteomes" id="UP000593802"/>
    </source>
</evidence>
<evidence type="ECO:0000313" key="1">
    <source>
        <dbReference type="EMBL" id="BCJ85764.1"/>
    </source>
</evidence>
<reference evidence="1 2" key="1">
    <citation type="submission" date="2020-08" db="EMBL/GenBank/DDBJ databases">
        <title>Complete Genome Sequence of Effusibacillus dendaii Strain skT53, Isolated from Farmland soil.</title>
        <authorList>
            <person name="Konishi T."/>
            <person name="Kawasaki H."/>
        </authorList>
    </citation>
    <scope>NUCLEOTIDE SEQUENCE [LARGE SCALE GENOMIC DNA]</scope>
    <source>
        <strain evidence="2">skT53</strain>
    </source>
</reference>
<dbReference type="EMBL" id="AP023366">
    <property type="protein sequence ID" value="BCJ85764.1"/>
    <property type="molecule type" value="Genomic_DNA"/>
</dbReference>
<accession>A0A7I8D6M8</accession>
<protein>
    <recommendedName>
        <fullName evidence="3">DUF1450 domain-containing protein</fullName>
    </recommendedName>
</protein>
<name>A0A7I8D6M8_9BACL</name>
<dbReference type="RefSeq" id="WP_200759840.1">
    <property type="nucleotide sequence ID" value="NZ_AP023366.1"/>
</dbReference>
<dbReference type="Pfam" id="PF07293">
    <property type="entry name" value="DUF1450"/>
    <property type="match status" value="1"/>
</dbReference>
<dbReference type="Proteomes" id="UP000593802">
    <property type="component" value="Chromosome"/>
</dbReference>
<dbReference type="KEGG" id="eff:skT53_07490"/>